<dbReference type="EMBL" id="CAJOBH010231197">
    <property type="protein sequence ID" value="CAF5072276.1"/>
    <property type="molecule type" value="Genomic_DNA"/>
</dbReference>
<protein>
    <submittedName>
        <fullName evidence="1">Uncharacterized protein</fullName>
    </submittedName>
</protein>
<dbReference type="AlphaFoldDB" id="A0A8S3ENU4"/>
<comment type="caution">
    <text evidence="1">The sequence shown here is derived from an EMBL/GenBank/DDBJ whole genome shotgun (WGS) entry which is preliminary data.</text>
</comment>
<evidence type="ECO:0000313" key="2">
    <source>
        <dbReference type="Proteomes" id="UP000681967"/>
    </source>
</evidence>
<reference evidence="1" key="1">
    <citation type="submission" date="2021-02" db="EMBL/GenBank/DDBJ databases">
        <authorList>
            <person name="Nowell W R."/>
        </authorList>
    </citation>
    <scope>NUCLEOTIDE SEQUENCE</scope>
</reference>
<organism evidence="1 2">
    <name type="scientific">Rotaria magnacalcarata</name>
    <dbReference type="NCBI Taxonomy" id="392030"/>
    <lineage>
        <taxon>Eukaryota</taxon>
        <taxon>Metazoa</taxon>
        <taxon>Spiralia</taxon>
        <taxon>Gnathifera</taxon>
        <taxon>Rotifera</taxon>
        <taxon>Eurotatoria</taxon>
        <taxon>Bdelloidea</taxon>
        <taxon>Philodinida</taxon>
        <taxon>Philodinidae</taxon>
        <taxon>Rotaria</taxon>
    </lineage>
</organism>
<evidence type="ECO:0000313" key="1">
    <source>
        <dbReference type="EMBL" id="CAF5072276.1"/>
    </source>
</evidence>
<name>A0A8S3ENU4_9BILA</name>
<accession>A0A8S3ENU4</accession>
<sequence>MNTWPRRLARSTGYDPVEIAYGVTKVAAQCLHALSSTEHQETIHRDLMYKYAKGPAVQLMKYEQVLNDIIQPALDEIQ</sequence>
<dbReference type="Proteomes" id="UP000681967">
    <property type="component" value="Unassembled WGS sequence"/>
</dbReference>
<gene>
    <name evidence="1" type="ORF">BYL167_LOCUS60756</name>
</gene>
<proteinExistence type="predicted"/>